<evidence type="ECO:0000313" key="1">
    <source>
        <dbReference type="EMBL" id="CAL0318009.1"/>
    </source>
</evidence>
<gene>
    <name evidence="1" type="ORF">LLUT_LOCUS19069</name>
</gene>
<sequence>MVGVWSIWQCINDAIFNNKRMNLEELLDEIIFKAWLWIKSRLIGTSISWFECVPNPILCLNGYG</sequence>
<keyword evidence="2" id="KW-1185">Reference proteome</keyword>
<reference evidence="1 2" key="1">
    <citation type="submission" date="2024-03" db="EMBL/GenBank/DDBJ databases">
        <authorList>
            <person name="Martinez-Hernandez J."/>
        </authorList>
    </citation>
    <scope>NUCLEOTIDE SEQUENCE [LARGE SCALE GENOMIC DNA]</scope>
</reference>
<dbReference type="EMBL" id="CAXHTB010000013">
    <property type="protein sequence ID" value="CAL0318009.1"/>
    <property type="molecule type" value="Genomic_DNA"/>
</dbReference>
<accession>A0AAV1XA66</accession>
<dbReference type="Proteomes" id="UP001497480">
    <property type="component" value="Unassembled WGS sequence"/>
</dbReference>
<proteinExistence type="predicted"/>
<organism evidence="1 2">
    <name type="scientific">Lupinus luteus</name>
    <name type="common">European yellow lupine</name>
    <dbReference type="NCBI Taxonomy" id="3873"/>
    <lineage>
        <taxon>Eukaryota</taxon>
        <taxon>Viridiplantae</taxon>
        <taxon>Streptophyta</taxon>
        <taxon>Embryophyta</taxon>
        <taxon>Tracheophyta</taxon>
        <taxon>Spermatophyta</taxon>
        <taxon>Magnoliopsida</taxon>
        <taxon>eudicotyledons</taxon>
        <taxon>Gunneridae</taxon>
        <taxon>Pentapetalae</taxon>
        <taxon>rosids</taxon>
        <taxon>fabids</taxon>
        <taxon>Fabales</taxon>
        <taxon>Fabaceae</taxon>
        <taxon>Papilionoideae</taxon>
        <taxon>50 kb inversion clade</taxon>
        <taxon>genistoids sensu lato</taxon>
        <taxon>core genistoids</taxon>
        <taxon>Genisteae</taxon>
        <taxon>Lupinus</taxon>
    </lineage>
</organism>
<dbReference type="AlphaFoldDB" id="A0AAV1XA66"/>
<evidence type="ECO:0000313" key="2">
    <source>
        <dbReference type="Proteomes" id="UP001497480"/>
    </source>
</evidence>
<name>A0AAV1XA66_LUPLU</name>
<comment type="caution">
    <text evidence="1">The sequence shown here is derived from an EMBL/GenBank/DDBJ whole genome shotgun (WGS) entry which is preliminary data.</text>
</comment>
<protein>
    <submittedName>
        <fullName evidence="1">Uncharacterized protein</fullName>
    </submittedName>
</protein>